<protein>
    <submittedName>
        <fullName evidence="7">Cytochrome P450</fullName>
    </submittedName>
</protein>
<dbReference type="Gene3D" id="1.10.630.10">
    <property type="entry name" value="Cytochrome P450"/>
    <property type="match status" value="1"/>
</dbReference>
<evidence type="ECO:0000256" key="1">
    <source>
        <dbReference type="ARBA" id="ARBA00001971"/>
    </source>
</evidence>
<proteinExistence type="inferred from homology"/>
<evidence type="ECO:0000313" key="8">
    <source>
        <dbReference type="Proteomes" id="UP000283841"/>
    </source>
</evidence>
<dbReference type="PRINTS" id="PR00465">
    <property type="entry name" value="EP450IV"/>
</dbReference>
<dbReference type="AlphaFoldDB" id="A0A443I591"/>
<dbReference type="GeneID" id="39597913"/>
<dbReference type="PANTHER" id="PTHR24305">
    <property type="entry name" value="CYTOCHROME P450"/>
    <property type="match status" value="1"/>
</dbReference>
<keyword evidence="6" id="KW-0812">Transmembrane</keyword>
<dbReference type="InterPro" id="IPR002403">
    <property type="entry name" value="Cyt_P450_E_grp-IV"/>
</dbReference>
<dbReference type="SUPFAM" id="SSF48264">
    <property type="entry name" value="Cytochrome P450"/>
    <property type="match status" value="1"/>
</dbReference>
<accession>A0A443I591</accession>
<dbReference type="Proteomes" id="UP000283841">
    <property type="component" value="Unassembled WGS sequence"/>
</dbReference>
<evidence type="ECO:0000256" key="6">
    <source>
        <dbReference type="SAM" id="Phobius"/>
    </source>
</evidence>
<organism evidence="7 8">
    <name type="scientific">Byssochlamys spectabilis</name>
    <name type="common">Paecilomyces variotii</name>
    <dbReference type="NCBI Taxonomy" id="264951"/>
    <lineage>
        <taxon>Eukaryota</taxon>
        <taxon>Fungi</taxon>
        <taxon>Dikarya</taxon>
        <taxon>Ascomycota</taxon>
        <taxon>Pezizomycotina</taxon>
        <taxon>Eurotiomycetes</taxon>
        <taxon>Eurotiomycetidae</taxon>
        <taxon>Eurotiales</taxon>
        <taxon>Thermoascaceae</taxon>
        <taxon>Paecilomyces</taxon>
    </lineage>
</organism>
<dbReference type="InterPro" id="IPR050121">
    <property type="entry name" value="Cytochrome_P450_monoxygenase"/>
</dbReference>
<dbReference type="InterPro" id="IPR001128">
    <property type="entry name" value="Cyt_P450"/>
</dbReference>
<keyword evidence="3" id="KW-0479">Metal-binding</keyword>
<keyword evidence="8" id="KW-1185">Reference proteome</keyword>
<keyword evidence="6" id="KW-0472">Membrane</keyword>
<dbReference type="EMBL" id="RCNU01000001">
    <property type="protein sequence ID" value="RWQ99222.1"/>
    <property type="molecule type" value="Genomic_DNA"/>
</dbReference>
<reference evidence="7 8" key="1">
    <citation type="journal article" date="2018" name="Front. Microbiol.">
        <title>Genomic and genetic insights into a cosmopolitan fungus, Paecilomyces variotii (Eurotiales).</title>
        <authorList>
            <person name="Urquhart A.S."/>
            <person name="Mondo S.J."/>
            <person name="Makela M.R."/>
            <person name="Hane J.K."/>
            <person name="Wiebenga A."/>
            <person name="He G."/>
            <person name="Mihaltcheva S."/>
            <person name="Pangilinan J."/>
            <person name="Lipzen A."/>
            <person name="Barry K."/>
            <person name="de Vries R.P."/>
            <person name="Grigoriev I.V."/>
            <person name="Idnurm A."/>
        </authorList>
    </citation>
    <scope>NUCLEOTIDE SEQUENCE [LARGE SCALE GENOMIC DNA]</scope>
    <source>
        <strain evidence="7 8">CBS 101075</strain>
    </source>
</reference>
<comment type="similarity">
    <text evidence="2">Belongs to the cytochrome P450 family.</text>
</comment>
<dbReference type="PANTHER" id="PTHR24305:SF166">
    <property type="entry name" value="CYTOCHROME P450 12A4, MITOCHONDRIAL-RELATED"/>
    <property type="match status" value="1"/>
</dbReference>
<evidence type="ECO:0000256" key="4">
    <source>
        <dbReference type="ARBA" id="ARBA00023002"/>
    </source>
</evidence>
<dbReference type="STRING" id="264951.A0A443I591"/>
<dbReference type="VEuPathDB" id="FungiDB:C8Q69DRAFT_440331"/>
<comment type="caution">
    <text evidence="7">The sequence shown here is derived from an EMBL/GenBank/DDBJ whole genome shotgun (WGS) entry which is preliminary data.</text>
</comment>
<evidence type="ECO:0000256" key="2">
    <source>
        <dbReference type="ARBA" id="ARBA00010617"/>
    </source>
</evidence>
<comment type="cofactor">
    <cofactor evidence="1">
        <name>heme</name>
        <dbReference type="ChEBI" id="CHEBI:30413"/>
    </cofactor>
</comment>
<keyword evidence="6" id="KW-1133">Transmembrane helix</keyword>
<dbReference type="GO" id="GO:0020037">
    <property type="term" value="F:heme binding"/>
    <property type="evidence" value="ECO:0007669"/>
    <property type="project" value="InterPro"/>
</dbReference>
<feature type="transmembrane region" description="Helical" evidence="6">
    <location>
        <begin position="12"/>
        <end position="32"/>
    </location>
</feature>
<keyword evidence="5" id="KW-0408">Iron</keyword>
<dbReference type="RefSeq" id="XP_028488867.1">
    <property type="nucleotide sequence ID" value="XM_028628636.1"/>
</dbReference>
<name>A0A443I591_BYSSP</name>
<dbReference type="GO" id="GO:0005506">
    <property type="term" value="F:iron ion binding"/>
    <property type="evidence" value="ECO:0007669"/>
    <property type="project" value="InterPro"/>
</dbReference>
<evidence type="ECO:0000256" key="3">
    <source>
        <dbReference type="ARBA" id="ARBA00022723"/>
    </source>
</evidence>
<dbReference type="GO" id="GO:0004497">
    <property type="term" value="F:monooxygenase activity"/>
    <property type="evidence" value="ECO:0007669"/>
    <property type="project" value="InterPro"/>
</dbReference>
<dbReference type="InterPro" id="IPR036396">
    <property type="entry name" value="Cyt_P450_sf"/>
</dbReference>
<dbReference type="Pfam" id="PF00067">
    <property type="entry name" value="p450"/>
    <property type="match status" value="1"/>
</dbReference>
<dbReference type="GO" id="GO:0016705">
    <property type="term" value="F:oxidoreductase activity, acting on paired donors, with incorporation or reduction of molecular oxygen"/>
    <property type="evidence" value="ECO:0007669"/>
    <property type="project" value="InterPro"/>
</dbReference>
<sequence length="529" mass="61139">MGLLENSPLAVFIFLLIVLAFCVLMILCKVFYRVYLSNLTGIPGPWFAKATGLYEFFQDWRRFGRYLQMVELLHDRKGKIIRISPHTVSIADASVYHRYLLGRRDFDWPSYPDEDIVIRPSQLQMIPAAHIRNDYLAPDRLFPLEPLILQKYAGFLHNLDQAQAVNNPLRMHMVFFSLAAAVMKACYLKQDPTPADGYGLQGYGYPLFTQEPWYVSGIRSFFRSIARKVGAICGPRTPSDVTVIRCLFNGIRNPPVAIDGFTQHASQYILNDFNRMMQRPPTYRWMSDNDLVLDMSVRLSRALTVLFNQLFHDSARLSVLRHELSSIMEGHTLRPVLHELIRLPYLNSCVREALRLSDAMDNCIIRYENRTSWEYQDGPITWKIPQGTHVRFSAKILFQDPHLFPDARSFRPERFTETPELKDLFDQFTRGMEATVATMLLSTAFLFRSYATAHLEPVSAVGWFDLHAPYYQGADRELFWFGGFPLVSPEETSLQHVIRPRRFTDQEADRVSLDIADLRPEMVIFGDGR</sequence>
<evidence type="ECO:0000256" key="5">
    <source>
        <dbReference type="ARBA" id="ARBA00023004"/>
    </source>
</evidence>
<evidence type="ECO:0000313" key="7">
    <source>
        <dbReference type="EMBL" id="RWQ99222.1"/>
    </source>
</evidence>
<gene>
    <name evidence="7" type="ORF">C8Q69DRAFT_440331</name>
</gene>
<keyword evidence="4" id="KW-0560">Oxidoreductase</keyword>